<proteinExistence type="predicted"/>
<organism evidence="1 2">
    <name type="scientific">Bifidobacterium favimelis</name>
    <dbReference type="NCBI Taxonomy" id="3122979"/>
    <lineage>
        <taxon>Bacteria</taxon>
        <taxon>Bacillati</taxon>
        <taxon>Actinomycetota</taxon>
        <taxon>Actinomycetes</taxon>
        <taxon>Bifidobacteriales</taxon>
        <taxon>Bifidobacteriaceae</taxon>
        <taxon>Bifidobacterium</taxon>
    </lineage>
</organism>
<dbReference type="RefSeq" id="WP_340468904.1">
    <property type="nucleotide sequence ID" value="NZ_JBANBB010000001.1"/>
</dbReference>
<gene>
    <name evidence="1" type="ORF">V8P97_02745</name>
</gene>
<reference evidence="1 2" key="1">
    <citation type="submission" date="2024-02" db="EMBL/GenBank/DDBJ databases">
        <title>Bifidobacterium honeyensis sp. nov., isolated from the comb honey.</title>
        <authorList>
            <person name="Liu W."/>
            <person name="Li Y."/>
        </authorList>
    </citation>
    <scope>NUCLEOTIDE SEQUENCE [LARGE SCALE GENOMIC DNA]</scope>
    <source>
        <strain evidence="1 2">IMAU50988</strain>
    </source>
</reference>
<dbReference type="Proteomes" id="UP001373159">
    <property type="component" value="Unassembled WGS sequence"/>
</dbReference>
<dbReference type="EMBL" id="JBANBB010000001">
    <property type="protein sequence ID" value="MEK0306388.1"/>
    <property type="molecule type" value="Genomic_DNA"/>
</dbReference>
<accession>A0ABU8ZMB5</accession>
<name>A0ABU8ZMB5_9BIFI</name>
<sequence length="81" mass="8818">MSPMQEAVIMALGRMPIPAEAWRVQAEAELVTGGSLSGSTVRTRLVELTRAGVVTLVDRKGRSMTGNRCSRYRLAWKGADL</sequence>
<evidence type="ECO:0000313" key="1">
    <source>
        <dbReference type="EMBL" id="MEK0306388.1"/>
    </source>
</evidence>
<keyword evidence="2" id="KW-1185">Reference proteome</keyword>
<evidence type="ECO:0000313" key="2">
    <source>
        <dbReference type="Proteomes" id="UP001373159"/>
    </source>
</evidence>
<comment type="caution">
    <text evidence="1">The sequence shown here is derived from an EMBL/GenBank/DDBJ whole genome shotgun (WGS) entry which is preliminary data.</text>
</comment>
<protein>
    <submittedName>
        <fullName evidence="1">Uncharacterized protein</fullName>
    </submittedName>
</protein>